<name>A0A0A9CB14_ARUDO</name>
<accession>A0A0A9CB14</accession>
<reference evidence="2" key="1">
    <citation type="submission" date="2014-09" db="EMBL/GenBank/DDBJ databases">
        <authorList>
            <person name="Magalhaes I.L.F."/>
            <person name="Oliveira U."/>
            <person name="Santos F.R."/>
            <person name="Vidigal T.H.D.A."/>
            <person name="Brescovit A.D."/>
            <person name="Santos A.J."/>
        </authorList>
    </citation>
    <scope>NUCLEOTIDE SEQUENCE</scope>
    <source>
        <tissue evidence="2">Shoot tissue taken approximately 20 cm above the soil surface</tissue>
    </source>
</reference>
<reference evidence="2" key="2">
    <citation type="journal article" date="2015" name="Data Brief">
        <title>Shoot transcriptome of the giant reed, Arundo donax.</title>
        <authorList>
            <person name="Barrero R.A."/>
            <person name="Guerrero F.D."/>
            <person name="Moolhuijzen P."/>
            <person name="Goolsby J.A."/>
            <person name="Tidwell J."/>
            <person name="Bellgard S.E."/>
            <person name="Bellgard M.I."/>
        </authorList>
    </citation>
    <scope>NUCLEOTIDE SEQUENCE</scope>
    <source>
        <tissue evidence="2">Shoot tissue taken approximately 20 cm above the soil surface</tissue>
    </source>
</reference>
<sequence length="77" mass="8229">MQSYEARVLHLGTRTRGTRRGVVSPGASPMSRSAGRMPAGSSQSKWRTRLTSASSTTGNAKLMPGQILRPAPNGMSW</sequence>
<organism evidence="2">
    <name type="scientific">Arundo donax</name>
    <name type="common">Giant reed</name>
    <name type="synonym">Donax arundinaceus</name>
    <dbReference type="NCBI Taxonomy" id="35708"/>
    <lineage>
        <taxon>Eukaryota</taxon>
        <taxon>Viridiplantae</taxon>
        <taxon>Streptophyta</taxon>
        <taxon>Embryophyta</taxon>
        <taxon>Tracheophyta</taxon>
        <taxon>Spermatophyta</taxon>
        <taxon>Magnoliopsida</taxon>
        <taxon>Liliopsida</taxon>
        <taxon>Poales</taxon>
        <taxon>Poaceae</taxon>
        <taxon>PACMAD clade</taxon>
        <taxon>Arundinoideae</taxon>
        <taxon>Arundineae</taxon>
        <taxon>Arundo</taxon>
    </lineage>
</organism>
<feature type="region of interest" description="Disordered" evidence="1">
    <location>
        <begin position="1"/>
        <end position="77"/>
    </location>
</feature>
<dbReference type="AlphaFoldDB" id="A0A0A9CB14"/>
<proteinExistence type="predicted"/>
<protein>
    <submittedName>
        <fullName evidence="2">Uncharacterized protein</fullName>
    </submittedName>
</protein>
<evidence type="ECO:0000313" key="2">
    <source>
        <dbReference type="EMBL" id="JAD68692.1"/>
    </source>
</evidence>
<evidence type="ECO:0000256" key="1">
    <source>
        <dbReference type="SAM" id="MobiDB-lite"/>
    </source>
</evidence>
<dbReference type="EMBL" id="GBRH01229203">
    <property type="protein sequence ID" value="JAD68692.1"/>
    <property type="molecule type" value="Transcribed_RNA"/>
</dbReference>
<feature type="compositionally biased region" description="Polar residues" evidence="1">
    <location>
        <begin position="40"/>
        <end position="59"/>
    </location>
</feature>